<dbReference type="InterPro" id="IPR046335">
    <property type="entry name" value="LacI/GalR-like_sensor"/>
</dbReference>
<evidence type="ECO:0000313" key="7">
    <source>
        <dbReference type="Proteomes" id="UP000700706"/>
    </source>
</evidence>
<dbReference type="Gene3D" id="3.40.50.2300">
    <property type="match status" value="2"/>
</dbReference>
<dbReference type="SUPFAM" id="SSF53822">
    <property type="entry name" value="Periplasmic binding protein-like I"/>
    <property type="match status" value="1"/>
</dbReference>
<sequence length="166" mass="17408">VVAHLAGLGHRRIGHIAGPESNILTQQRLAGYGAGLRAAGVEAESDLIRHGDFTIPSGESAMAALLALPAPPTAVFCSNDEMAIGAIRALRVSGREVPRDVAVAGFDDIQFAGTYEPPLTTIRQPRRRMGVEAMALLGRRIAGEAGAGGDVTLPFTLIERRSSSRS</sequence>
<feature type="non-terminal residue" evidence="6">
    <location>
        <position position="1"/>
    </location>
</feature>
<dbReference type="GO" id="GO:0003700">
    <property type="term" value="F:DNA-binding transcription factor activity"/>
    <property type="evidence" value="ECO:0007669"/>
    <property type="project" value="TreeGrafter"/>
</dbReference>
<dbReference type="Proteomes" id="UP000700706">
    <property type="component" value="Unassembled WGS sequence"/>
</dbReference>
<evidence type="ECO:0000256" key="4">
    <source>
        <dbReference type="ARBA" id="ARBA00023163"/>
    </source>
</evidence>
<evidence type="ECO:0000256" key="2">
    <source>
        <dbReference type="ARBA" id="ARBA00023015"/>
    </source>
</evidence>
<keyword evidence="4" id="KW-0804">Transcription</keyword>
<dbReference type="AlphaFoldDB" id="A0A952KK55"/>
<evidence type="ECO:0000256" key="3">
    <source>
        <dbReference type="ARBA" id="ARBA00023125"/>
    </source>
</evidence>
<dbReference type="PANTHER" id="PTHR30146:SF148">
    <property type="entry name" value="HTH-TYPE TRANSCRIPTIONAL REPRESSOR PURR-RELATED"/>
    <property type="match status" value="1"/>
</dbReference>
<feature type="domain" description="Transcriptional regulator LacI/GalR-like sensor" evidence="5">
    <location>
        <begin position="2"/>
        <end position="163"/>
    </location>
</feature>
<dbReference type="PANTHER" id="PTHR30146">
    <property type="entry name" value="LACI-RELATED TRANSCRIPTIONAL REPRESSOR"/>
    <property type="match status" value="1"/>
</dbReference>
<dbReference type="Pfam" id="PF13377">
    <property type="entry name" value="Peripla_BP_3"/>
    <property type="match status" value="1"/>
</dbReference>
<evidence type="ECO:0000259" key="5">
    <source>
        <dbReference type="Pfam" id="PF13377"/>
    </source>
</evidence>
<evidence type="ECO:0000256" key="1">
    <source>
        <dbReference type="ARBA" id="ARBA00022491"/>
    </source>
</evidence>
<evidence type="ECO:0000313" key="6">
    <source>
        <dbReference type="EMBL" id="MBW8728511.1"/>
    </source>
</evidence>
<keyword evidence="2" id="KW-0805">Transcription regulation</keyword>
<keyword evidence="3" id="KW-0238">DNA-binding</keyword>
<dbReference type="InterPro" id="IPR028082">
    <property type="entry name" value="Peripla_BP_I"/>
</dbReference>
<dbReference type="EMBL" id="JAEKLZ010000417">
    <property type="protein sequence ID" value="MBW8728511.1"/>
    <property type="molecule type" value="Genomic_DNA"/>
</dbReference>
<gene>
    <name evidence="6" type="ORF">JF625_25630</name>
</gene>
<dbReference type="GO" id="GO:0000976">
    <property type="term" value="F:transcription cis-regulatory region binding"/>
    <property type="evidence" value="ECO:0007669"/>
    <property type="project" value="TreeGrafter"/>
</dbReference>
<keyword evidence="1" id="KW-0678">Repressor</keyword>
<protein>
    <submittedName>
        <fullName evidence="6">Substrate-binding domain-containing protein</fullName>
    </submittedName>
</protein>
<proteinExistence type="predicted"/>
<accession>A0A952KK55</accession>
<comment type="caution">
    <text evidence="6">The sequence shown here is derived from an EMBL/GenBank/DDBJ whole genome shotgun (WGS) entry which is preliminary data.</text>
</comment>
<name>A0A952KK55_9PROT</name>
<organism evidence="6 7">
    <name type="scientific">Inquilinus limosus</name>
    <dbReference type="NCBI Taxonomy" id="171674"/>
    <lineage>
        <taxon>Bacteria</taxon>
        <taxon>Pseudomonadati</taxon>
        <taxon>Pseudomonadota</taxon>
        <taxon>Alphaproteobacteria</taxon>
        <taxon>Rhodospirillales</taxon>
        <taxon>Rhodospirillaceae</taxon>
        <taxon>Inquilinus</taxon>
    </lineage>
</organism>
<reference evidence="6" key="1">
    <citation type="submission" date="2020-06" db="EMBL/GenBank/DDBJ databases">
        <title>Stable isotope informed genome-resolved metagenomics uncovers potential trophic interactions in rhizosphere soil.</title>
        <authorList>
            <person name="Starr E.P."/>
            <person name="Shi S."/>
            <person name="Blazewicz S.J."/>
            <person name="Koch B.J."/>
            <person name="Probst A.J."/>
            <person name="Hungate B.A."/>
            <person name="Pett-Ridge J."/>
            <person name="Firestone M.K."/>
            <person name="Banfield J.F."/>
        </authorList>
    </citation>
    <scope>NUCLEOTIDE SEQUENCE</scope>
    <source>
        <strain evidence="6">YM_69_17</strain>
    </source>
</reference>